<name>A0A822ZUC1_NELNU</name>
<reference evidence="1 2" key="1">
    <citation type="journal article" date="2020" name="Mol. Biol. Evol.">
        <title>Distinct Expression and Methylation Patterns for Genes with Different Fates following a Single Whole-Genome Duplication in Flowering Plants.</title>
        <authorList>
            <person name="Shi T."/>
            <person name="Rahmani R.S."/>
            <person name="Gugger P.F."/>
            <person name="Wang M."/>
            <person name="Li H."/>
            <person name="Zhang Y."/>
            <person name="Li Z."/>
            <person name="Wang Q."/>
            <person name="Van de Peer Y."/>
            <person name="Marchal K."/>
            <person name="Chen J."/>
        </authorList>
    </citation>
    <scope>NUCLEOTIDE SEQUENCE [LARGE SCALE GENOMIC DNA]</scope>
    <source>
        <tissue evidence="1">Leaf</tissue>
    </source>
</reference>
<keyword evidence="2" id="KW-1185">Reference proteome</keyword>
<dbReference type="Proteomes" id="UP000607653">
    <property type="component" value="Unassembled WGS sequence"/>
</dbReference>
<organism evidence="1 2">
    <name type="scientific">Nelumbo nucifera</name>
    <name type="common">Sacred lotus</name>
    <dbReference type="NCBI Taxonomy" id="4432"/>
    <lineage>
        <taxon>Eukaryota</taxon>
        <taxon>Viridiplantae</taxon>
        <taxon>Streptophyta</taxon>
        <taxon>Embryophyta</taxon>
        <taxon>Tracheophyta</taxon>
        <taxon>Spermatophyta</taxon>
        <taxon>Magnoliopsida</taxon>
        <taxon>Proteales</taxon>
        <taxon>Nelumbonaceae</taxon>
        <taxon>Nelumbo</taxon>
    </lineage>
</organism>
<sequence>MDYYPIKTRKVENCPFIKNFAQQDLGLDYFQASSKRRLNIELERKLHQDSRQFEGFITRNEY</sequence>
<proteinExistence type="predicted"/>
<comment type="caution">
    <text evidence="1">The sequence shown here is derived from an EMBL/GenBank/DDBJ whole genome shotgun (WGS) entry which is preliminary data.</text>
</comment>
<accession>A0A822ZUC1</accession>
<dbReference type="AlphaFoldDB" id="A0A822ZUC1"/>
<dbReference type="EMBL" id="DUZY01000008">
    <property type="protein sequence ID" value="DAD47121.1"/>
    <property type="molecule type" value="Genomic_DNA"/>
</dbReference>
<evidence type="ECO:0000313" key="1">
    <source>
        <dbReference type="EMBL" id="DAD47121.1"/>
    </source>
</evidence>
<gene>
    <name evidence="1" type="ORF">HUJ06_017058</name>
</gene>
<evidence type="ECO:0000313" key="2">
    <source>
        <dbReference type="Proteomes" id="UP000607653"/>
    </source>
</evidence>
<protein>
    <submittedName>
        <fullName evidence="1">Uncharacterized protein</fullName>
    </submittedName>
</protein>